<dbReference type="Proteomes" id="UP000667802">
    <property type="component" value="Unassembled WGS sequence"/>
</dbReference>
<dbReference type="RefSeq" id="WP_208342442.1">
    <property type="nucleotide sequence ID" value="NZ_CAWQFN010000141.1"/>
</dbReference>
<reference evidence="3" key="1">
    <citation type="journal article" date="2021" name="Science">
        <title>Hunting the eagle killer: A cyanobacterial neurotoxin causes vacuolar myelinopathy.</title>
        <authorList>
            <person name="Breinlinger S."/>
            <person name="Phillips T.J."/>
            <person name="Haram B.N."/>
            <person name="Mares J."/>
            <person name="Martinez Yerena J.A."/>
            <person name="Hrouzek P."/>
            <person name="Sobotka R."/>
            <person name="Henderson W.M."/>
            <person name="Schmieder P."/>
            <person name="Williams S.M."/>
            <person name="Lauderdale J.D."/>
            <person name="Wilde H.D."/>
            <person name="Gerrin W."/>
            <person name="Kust A."/>
            <person name="Washington J.W."/>
            <person name="Wagner C."/>
            <person name="Geier B."/>
            <person name="Liebeke M."/>
            <person name="Enke H."/>
            <person name="Niedermeyer T.H.J."/>
            <person name="Wilde S.B."/>
        </authorList>
    </citation>
    <scope>NUCLEOTIDE SEQUENCE [LARGE SCALE GENOMIC DNA]</scope>
    <source>
        <strain evidence="3">Thurmond2011</strain>
    </source>
</reference>
<sequence>MKFLSKVSIVLTSSLGLFSINFAFSLPAQASVVCEPGTINNYQNGSLATCILARDTTVQVYSPTAGSSNFECQAEKSISFDDKANFKSCQLAQEIKLRKGNLIETCPAQYKVYVSVSNNGIQSISCSP</sequence>
<feature type="signal peptide" evidence="1">
    <location>
        <begin position="1"/>
        <end position="30"/>
    </location>
</feature>
<dbReference type="AlphaFoldDB" id="A0AAP5IG00"/>
<organism evidence="2 3">
    <name type="scientific">Aetokthonos hydrillicola Thurmond2011</name>
    <dbReference type="NCBI Taxonomy" id="2712845"/>
    <lineage>
        <taxon>Bacteria</taxon>
        <taxon>Bacillati</taxon>
        <taxon>Cyanobacteriota</taxon>
        <taxon>Cyanophyceae</taxon>
        <taxon>Nostocales</taxon>
        <taxon>Hapalosiphonaceae</taxon>
        <taxon>Aetokthonos</taxon>
    </lineage>
</organism>
<feature type="chain" id="PRO_5042948208" description="Cyanovirin-N domain-containing protein" evidence="1">
    <location>
        <begin position="31"/>
        <end position="128"/>
    </location>
</feature>
<gene>
    <name evidence="2" type="ORF">G7B40_041260</name>
</gene>
<evidence type="ECO:0000313" key="2">
    <source>
        <dbReference type="EMBL" id="MDR9900916.1"/>
    </source>
</evidence>
<evidence type="ECO:0000256" key="1">
    <source>
        <dbReference type="SAM" id="SignalP"/>
    </source>
</evidence>
<comment type="caution">
    <text evidence="2">The sequence shown here is derived from an EMBL/GenBank/DDBJ whole genome shotgun (WGS) entry which is preliminary data.</text>
</comment>
<evidence type="ECO:0000313" key="3">
    <source>
        <dbReference type="Proteomes" id="UP000667802"/>
    </source>
</evidence>
<evidence type="ECO:0008006" key="4">
    <source>
        <dbReference type="Google" id="ProtNLM"/>
    </source>
</evidence>
<dbReference type="EMBL" id="JAALHA020000043">
    <property type="protein sequence ID" value="MDR9900916.1"/>
    <property type="molecule type" value="Genomic_DNA"/>
</dbReference>
<keyword evidence="3" id="KW-1185">Reference proteome</keyword>
<protein>
    <recommendedName>
        <fullName evidence="4">Cyanovirin-N domain-containing protein</fullName>
    </recommendedName>
</protein>
<name>A0AAP5IG00_9CYAN</name>
<keyword evidence="1" id="KW-0732">Signal</keyword>
<proteinExistence type="predicted"/>
<accession>A0AAP5IG00</accession>